<proteinExistence type="predicted"/>
<feature type="compositionally biased region" description="Basic and acidic residues" evidence="1">
    <location>
        <begin position="656"/>
        <end position="711"/>
    </location>
</feature>
<dbReference type="EnsemblMetazoa" id="ASIC020487-RA">
    <property type="protein sequence ID" value="ASIC020487-PA"/>
    <property type="gene ID" value="ASIC020487"/>
</dbReference>
<dbReference type="VEuPathDB" id="VectorBase:ASIS016575"/>
<accession>A0A084WPL6</accession>
<organism evidence="2">
    <name type="scientific">Anopheles sinensis</name>
    <name type="common">Mosquito</name>
    <dbReference type="NCBI Taxonomy" id="74873"/>
    <lineage>
        <taxon>Eukaryota</taxon>
        <taxon>Metazoa</taxon>
        <taxon>Ecdysozoa</taxon>
        <taxon>Arthropoda</taxon>
        <taxon>Hexapoda</taxon>
        <taxon>Insecta</taxon>
        <taxon>Pterygota</taxon>
        <taxon>Neoptera</taxon>
        <taxon>Endopterygota</taxon>
        <taxon>Diptera</taxon>
        <taxon>Nematocera</taxon>
        <taxon>Culicoidea</taxon>
        <taxon>Culicidae</taxon>
        <taxon>Anophelinae</taxon>
        <taxon>Anopheles</taxon>
    </lineage>
</organism>
<feature type="region of interest" description="Disordered" evidence="1">
    <location>
        <begin position="177"/>
        <end position="196"/>
    </location>
</feature>
<dbReference type="STRING" id="74873.A0A084WPL6"/>
<reference evidence="3" key="2">
    <citation type="submission" date="2020-05" db="UniProtKB">
        <authorList>
            <consortium name="EnsemblMetazoa"/>
        </authorList>
    </citation>
    <scope>IDENTIFICATION</scope>
</reference>
<sequence>MNTNAGPNSLPGASGSSGTLYGGADSAAQMLQVLASGNVMPGYQNMNKDQVDWGLLAQQWIRMREWSQPPVTDFVPTPPPLPSFHDTGDLSVPDGGQGGGGGTAFDEQGEAPMEVEKEDDNLGAGSALMLPVAAPTGHTIVDPTATAAVANWQAKMNQLYHMNLAGHQSAPLAGSTLAPVNQRDASSTESKPTSYQRRIDRDVKLMAESVGTGEPGLPVLNNGKDYGGGGETVTMNEAKRKLLPAWIREGLEKMEREKQRQLEREQERRMWEEEQRRQWSAEDEAVADWSPTKPETSSALRSHEEEDGTDPPNETLNHSSEETAAATGSIEDDNELWATFVRTTMTDILLKVTGNLIVACVTATINKSKKRKGLGIYGDSDEEDDDDEEESAGKEATSGGDSQGDESTDDDLSDSAAVQKLEETIRRKHRDFAHTTRDVEQWISSVQLSPRQKPSDSEVADGMLPHTVRLPDDQDDVAGIGRDESSNGDVGSKSGSARLPGSTRDGETQPVNDKLYASQQFAGGGRRRLEKRVSRFSELQEPRARLPLNPPPVPPVMTYKLGALSSHPPDQPASAGKGRPGDATKRAAPNPADVLLQKANQRLAQQQQQRPSGVVPPAPVLTASDVEGAHGLAVGSVEKNSNQRHLASIQSLAKVSEQKKDGDHRTGEDRKENRRSDRSSGSRHQHDQRKAHGSHRERSERRDQRHHQDYYHRHRSRSKSSRSYTRSPHSVSRSTRSRSSRSRSRSKSHRTDHSSGARHHRHRSDRSRRHHSRSWSRSSYSSSRSTSSSRSSVSQERSRSTERRRDAPTSKPFSRRPE</sequence>
<dbReference type="Pfam" id="PF15996">
    <property type="entry name" value="PNISR"/>
    <property type="match status" value="1"/>
</dbReference>
<feature type="region of interest" description="Disordered" evidence="1">
    <location>
        <begin position="371"/>
        <end position="818"/>
    </location>
</feature>
<feature type="region of interest" description="Disordered" evidence="1">
    <location>
        <begin position="86"/>
        <end position="119"/>
    </location>
</feature>
<keyword evidence="4" id="KW-1185">Reference proteome</keyword>
<feature type="compositionally biased region" description="Basic and acidic residues" evidence="1">
    <location>
        <begin position="269"/>
        <end position="280"/>
    </location>
</feature>
<dbReference type="InterPro" id="IPR031937">
    <property type="entry name" value="PNISR"/>
</dbReference>
<feature type="compositionally biased region" description="Low complexity" evidence="1">
    <location>
        <begin position="721"/>
        <end position="734"/>
    </location>
</feature>
<feature type="compositionally biased region" description="Polar residues" evidence="1">
    <location>
        <begin position="183"/>
        <end position="196"/>
    </location>
</feature>
<feature type="compositionally biased region" description="Basic residues" evidence="1">
    <location>
        <begin position="735"/>
        <end position="748"/>
    </location>
</feature>
<feature type="compositionally biased region" description="Low complexity" evidence="1">
    <location>
        <begin position="775"/>
        <end position="795"/>
    </location>
</feature>
<feature type="compositionally biased region" description="Low complexity" evidence="1">
    <location>
        <begin position="595"/>
        <end position="610"/>
    </location>
</feature>
<feature type="compositionally biased region" description="Basic and acidic residues" evidence="1">
    <location>
        <begin position="531"/>
        <end position="544"/>
    </location>
</feature>
<dbReference type="Proteomes" id="UP000030765">
    <property type="component" value="Unassembled WGS sequence"/>
</dbReference>
<gene>
    <name evidence="2" type="ORF">ZHAS_00020487</name>
</gene>
<evidence type="ECO:0000313" key="4">
    <source>
        <dbReference type="Proteomes" id="UP000030765"/>
    </source>
</evidence>
<feature type="compositionally biased region" description="Basic and acidic residues" evidence="1">
    <location>
        <begin position="796"/>
        <end position="808"/>
    </location>
</feature>
<feature type="region of interest" description="Disordered" evidence="1">
    <location>
        <begin position="269"/>
        <end position="330"/>
    </location>
</feature>
<dbReference type="EMBL" id="KE525369">
    <property type="protein sequence ID" value="KFB52160.1"/>
    <property type="molecule type" value="Genomic_DNA"/>
</dbReference>
<feature type="compositionally biased region" description="Polar residues" evidence="1">
    <location>
        <begin position="442"/>
        <end position="452"/>
    </location>
</feature>
<protein>
    <submittedName>
        <fullName evidence="2 3">Uncharacterized protein</fullName>
    </submittedName>
</protein>
<dbReference type="VEuPathDB" id="VectorBase:ASIC020487"/>
<feature type="compositionally biased region" description="Polar residues" evidence="1">
    <location>
        <begin position="638"/>
        <end position="653"/>
    </location>
</feature>
<dbReference type="OrthoDB" id="10065820at2759"/>
<name>A0A084WPL6_ANOSI</name>
<feature type="compositionally biased region" description="Basic residues" evidence="1">
    <location>
        <begin position="756"/>
        <end position="774"/>
    </location>
</feature>
<feature type="compositionally biased region" description="Acidic residues" evidence="1">
    <location>
        <begin position="379"/>
        <end position="390"/>
    </location>
</feature>
<dbReference type="EMBL" id="ATLV01025101">
    <property type="status" value="NOT_ANNOTATED_CDS"/>
    <property type="molecule type" value="Genomic_DNA"/>
</dbReference>
<feature type="compositionally biased region" description="Acidic residues" evidence="1">
    <location>
        <begin position="403"/>
        <end position="413"/>
    </location>
</feature>
<dbReference type="AlphaFoldDB" id="A0A084WPL6"/>
<reference evidence="2 4" key="1">
    <citation type="journal article" date="2014" name="BMC Genomics">
        <title>Genome sequence of Anopheles sinensis provides insight into genetics basis of mosquito competence for malaria parasites.</title>
        <authorList>
            <person name="Zhou D."/>
            <person name="Zhang D."/>
            <person name="Ding G."/>
            <person name="Shi L."/>
            <person name="Hou Q."/>
            <person name="Ye Y."/>
            <person name="Xu Y."/>
            <person name="Zhou H."/>
            <person name="Xiong C."/>
            <person name="Li S."/>
            <person name="Yu J."/>
            <person name="Hong S."/>
            <person name="Yu X."/>
            <person name="Zou P."/>
            <person name="Chen C."/>
            <person name="Chang X."/>
            <person name="Wang W."/>
            <person name="Lv Y."/>
            <person name="Sun Y."/>
            <person name="Ma L."/>
            <person name="Shen B."/>
            <person name="Zhu C."/>
        </authorList>
    </citation>
    <scope>NUCLEOTIDE SEQUENCE [LARGE SCALE GENOMIC DNA]</scope>
</reference>
<evidence type="ECO:0000313" key="3">
    <source>
        <dbReference type="EnsemblMetazoa" id="ASIC020487-PA"/>
    </source>
</evidence>
<dbReference type="PANTHER" id="PTHR31518">
    <property type="entry name" value="ARGININE/SERINE-RICH PROTEIN PNISR"/>
    <property type="match status" value="1"/>
</dbReference>
<evidence type="ECO:0000256" key="1">
    <source>
        <dbReference type="SAM" id="MobiDB-lite"/>
    </source>
</evidence>
<evidence type="ECO:0000313" key="2">
    <source>
        <dbReference type="EMBL" id="KFB52160.1"/>
    </source>
</evidence>
<dbReference type="OMA" id="WIRMREW"/>